<comment type="catalytic activity">
    <reaction evidence="8 11">
        <text>an N-terminal (5-L-glutamyl)-[peptide] + an alpha-amino acid = 5-L-glutamyl amino acid + an N-terminal L-alpha-aminoacyl-[peptide]</text>
        <dbReference type="Rhea" id="RHEA:23904"/>
        <dbReference type="Rhea" id="RHEA-COMP:9780"/>
        <dbReference type="Rhea" id="RHEA-COMP:9795"/>
        <dbReference type="ChEBI" id="CHEBI:77644"/>
        <dbReference type="ChEBI" id="CHEBI:78597"/>
        <dbReference type="ChEBI" id="CHEBI:78599"/>
        <dbReference type="ChEBI" id="CHEBI:78608"/>
        <dbReference type="EC" id="2.3.2.2"/>
    </reaction>
</comment>
<dbReference type="EMBL" id="SUMG01000002">
    <property type="protein sequence ID" value="NBG87387.1"/>
    <property type="molecule type" value="Genomic_DNA"/>
</dbReference>
<evidence type="ECO:0000256" key="2">
    <source>
        <dbReference type="ARBA" id="ARBA00001089"/>
    </source>
</evidence>
<evidence type="ECO:0000256" key="9">
    <source>
        <dbReference type="PIRSR" id="PIRSR600101-1"/>
    </source>
</evidence>
<evidence type="ECO:0000256" key="11">
    <source>
        <dbReference type="RuleBase" id="RU368036"/>
    </source>
</evidence>
<dbReference type="InterPro" id="IPR043137">
    <property type="entry name" value="GGT_ssub_C"/>
</dbReference>
<evidence type="ECO:0000256" key="1">
    <source>
        <dbReference type="ARBA" id="ARBA00001049"/>
    </source>
</evidence>
<evidence type="ECO:0000256" key="3">
    <source>
        <dbReference type="ARBA" id="ARBA00009381"/>
    </source>
</evidence>
<dbReference type="InterPro" id="IPR000101">
    <property type="entry name" value="GGT_peptidase"/>
</dbReference>
<dbReference type="InterPro" id="IPR051792">
    <property type="entry name" value="GGT_bact"/>
</dbReference>
<keyword evidence="7 11" id="KW-0012">Acyltransferase</keyword>
<name>A0AA44BCU9_9CLOT</name>
<evidence type="ECO:0000313" key="12">
    <source>
        <dbReference type="EMBL" id="NBG87387.1"/>
    </source>
</evidence>
<dbReference type="NCBIfam" id="TIGR00066">
    <property type="entry name" value="g_glut_trans"/>
    <property type="match status" value="1"/>
</dbReference>
<dbReference type="GO" id="GO:0006750">
    <property type="term" value="P:glutathione biosynthetic process"/>
    <property type="evidence" value="ECO:0007669"/>
    <property type="project" value="UniProtKB-KW"/>
</dbReference>
<dbReference type="EC" id="3.4.19.13" evidence="11"/>
<evidence type="ECO:0000256" key="8">
    <source>
        <dbReference type="ARBA" id="ARBA00047417"/>
    </source>
</evidence>
<accession>A0AA44BCU9</accession>
<dbReference type="GO" id="GO:0036374">
    <property type="term" value="F:glutathione hydrolase activity"/>
    <property type="evidence" value="ECO:0007669"/>
    <property type="project" value="UniProtKB-UniRule"/>
</dbReference>
<dbReference type="SUPFAM" id="SSF56235">
    <property type="entry name" value="N-terminal nucleophile aminohydrolases (Ntn hydrolases)"/>
    <property type="match status" value="1"/>
</dbReference>
<comment type="pathway">
    <text evidence="11">Sulfur metabolism; glutathione metabolism.</text>
</comment>
<keyword evidence="4 11" id="KW-0808">Transferase</keyword>
<comment type="caution">
    <text evidence="12">The sequence shown here is derived from an EMBL/GenBank/DDBJ whole genome shotgun (WGS) entry which is preliminary data.</text>
</comment>
<dbReference type="Gene3D" id="1.10.246.230">
    <property type="match status" value="1"/>
</dbReference>
<evidence type="ECO:0000256" key="5">
    <source>
        <dbReference type="ARBA" id="ARBA00022801"/>
    </source>
</evidence>
<comment type="similarity">
    <text evidence="3 11">Belongs to the gamma-glutamyltransferase family.</text>
</comment>
<keyword evidence="11" id="KW-0317">Glutathione biosynthesis</keyword>
<evidence type="ECO:0000256" key="4">
    <source>
        <dbReference type="ARBA" id="ARBA00022679"/>
    </source>
</evidence>
<dbReference type="Pfam" id="PF01019">
    <property type="entry name" value="G_glu_transpept"/>
    <property type="match status" value="1"/>
</dbReference>
<feature type="active site" description="Nucleophile" evidence="9">
    <location>
        <position position="350"/>
    </location>
</feature>
<dbReference type="GO" id="GO:0006751">
    <property type="term" value="P:glutathione catabolic process"/>
    <property type="evidence" value="ECO:0007669"/>
    <property type="project" value="UniProtKB-UniRule"/>
</dbReference>
<dbReference type="PANTHER" id="PTHR43199:SF1">
    <property type="entry name" value="GLUTATHIONE HYDROLASE PROENZYME"/>
    <property type="match status" value="1"/>
</dbReference>
<keyword evidence="5 11" id="KW-0378">Hydrolase</keyword>
<dbReference type="GO" id="GO:0103068">
    <property type="term" value="F:leukotriene C4 gamma-glutamyl transferase activity"/>
    <property type="evidence" value="ECO:0007669"/>
    <property type="project" value="UniProtKB-EC"/>
</dbReference>
<organism evidence="12 13">
    <name type="scientific">Isachenkonia alkalipeptolytica</name>
    <dbReference type="NCBI Taxonomy" id="2565777"/>
    <lineage>
        <taxon>Bacteria</taxon>
        <taxon>Bacillati</taxon>
        <taxon>Bacillota</taxon>
        <taxon>Clostridia</taxon>
        <taxon>Eubacteriales</taxon>
        <taxon>Clostridiaceae</taxon>
        <taxon>Isachenkonia</taxon>
    </lineage>
</organism>
<sequence>MVMEKKQAPVYRSKNGMVSSASKQATEVGAEILAKGGNAFDAATAVSYCLGVTEPQASGIGGQSMAVVYLAAEKRYFALDGSSIAPYHFQPKDMPKKPLKLGLKATTLPSTPAFYGYLSDNYGTLPLKELLAPAIKMATKGFPVTPLIHSLIERSKEELKKDPQAKENFLPQGKPLKAGEILIQPELGKMMGRMGEKGWQDFYTGEIGKEIIRDMEARGGLLTAEDLSQIPIPIERPVLEGKYRKYGIITFPPPGAGRVLMQILNILENFTEEDIDLDSPYGSLILALAFQLTLRDRKQMPQNPDIYFQQSARKMTNKKYSREVTENIRRIIDKYSETVSHLPPDTSGETTHFSVADGEGNIVAVTQSIELVFGAKRTAQGLGFFYNNYMSAFEYKDRTHPYYLLPGNKPWSSVAPTIVTSRKKPLLVLGSPGSERISTALSQVLLRYLDGKQDLSRAIEEPRFHTSDLKKMQLEKKRFSREIESTFEETGFDIRRRGSYSFYLGCVQGIELPHKKNGYQFYGVADPRRDGAAKGPE</sequence>
<evidence type="ECO:0000256" key="7">
    <source>
        <dbReference type="ARBA" id="ARBA00023315"/>
    </source>
</evidence>
<dbReference type="Proteomes" id="UP000449710">
    <property type="component" value="Unassembled WGS sequence"/>
</dbReference>
<proteinExistence type="inferred from homology"/>
<evidence type="ECO:0000313" key="13">
    <source>
        <dbReference type="Proteomes" id="UP000449710"/>
    </source>
</evidence>
<reference evidence="12 13" key="1">
    <citation type="submission" date="2019-04" db="EMBL/GenBank/DDBJ databases">
        <title>Isachenkonia alkalipeptolytica gen. nov. sp. nov. a new anaerobic, alkiliphilic organothrophic bacterium capable to reduce synthesized ferrihydrite isolated from a soda lake.</title>
        <authorList>
            <person name="Toshchakov S.V."/>
            <person name="Zavarzina D.G."/>
            <person name="Zhilina T.N."/>
            <person name="Kostrikina N.A."/>
            <person name="Kublanov I.V."/>
        </authorList>
    </citation>
    <scope>NUCLEOTIDE SEQUENCE [LARGE SCALE GENOMIC DNA]</scope>
    <source>
        <strain evidence="12 13">Z-1701</strain>
    </source>
</reference>
<evidence type="ECO:0000256" key="10">
    <source>
        <dbReference type="PIRSR" id="PIRSR600101-2"/>
    </source>
</evidence>
<comment type="catalytic activity">
    <reaction evidence="2 11">
        <text>glutathione + H2O = L-cysteinylglycine + L-glutamate</text>
        <dbReference type="Rhea" id="RHEA:28807"/>
        <dbReference type="ChEBI" id="CHEBI:15377"/>
        <dbReference type="ChEBI" id="CHEBI:29985"/>
        <dbReference type="ChEBI" id="CHEBI:57925"/>
        <dbReference type="ChEBI" id="CHEBI:61694"/>
        <dbReference type="EC" id="3.4.19.13"/>
    </reaction>
</comment>
<dbReference type="EC" id="2.3.2.2" evidence="11"/>
<protein>
    <recommendedName>
        <fullName evidence="11">Glutathione hydrolase proenzyme</fullName>
        <ecNumber evidence="11">2.3.2.2</ecNumber>
        <ecNumber evidence="11">3.4.19.13</ecNumber>
    </recommendedName>
    <component>
        <recommendedName>
            <fullName evidence="11">Glutathione hydrolase large chain</fullName>
        </recommendedName>
    </component>
    <component>
        <recommendedName>
            <fullName evidence="11">Glutathione hydrolase small chain</fullName>
        </recommendedName>
    </component>
</protein>
<dbReference type="InterPro" id="IPR029055">
    <property type="entry name" value="Ntn_hydrolases_N"/>
</dbReference>
<comment type="subunit">
    <text evidence="11">This enzyme consists of two polypeptide chains, which are synthesized in precursor form from a single polypeptide.</text>
</comment>
<dbReference type="PANTHER" id="PTHR43199">
    <property type="entry name" value="GLUTATHIONE HYDROLASE"/>
    <property type="match status" value="1"/>
</dbReference>
<feature type="binding site" evidence="10">
    <location>
        <position position="434"/>
    </location>
    <ligand>
        <name>L-glutamate</name>
        <dbReference type="ChEBI" id="CHEBI:29985"/>
    </ligand>
</feature>
<dbReference type="Gene3D" id="3.60.20.40">
    <property type="match status" value="1"/>
</dbReference>
<comment type="PTM">
    <text evidence="11">Cleaved by autocatalysis into a large and a small subunit.</text>
</comment>
<dbReference type="PRINTS" id="PR01210">
    <property type="entry name" value="GGTRANSPTASE"/>
</dbReference>
<dbReference type="AlphaFoldDB" id="A0AA44BCU9"/>
<keyword evidence="6 11" id="KW-0865">Zymogen</keyword>
<comment type="catalytic activity">
    <reaction evidence="1 11">
        <text>an S-substituted glutathione + H2O = an S-substituted L-cysteinylglycine + L-glutamate</text>
        <dbReference type="Rhea" id="RHEA:59468"/>
        <dbReference type="ChEBI" id="CHEBI:15377"/>
        <dbReference type="ChEBI" id="CHEBI:29985"/>
        <dbReference type="ChEBI" id="CHEBI:90779"/>
        <dbReference type="ChEBI" id="CHEBI:143103"/>
        <dbReference type="EC" id="3.4.19.13"/>
    </reaction>
</comment>
<evidence type="ECO:0000256" key="6">
    <source>
        <dbReference type="ARBA" id="ARBA00023145"/>
    </source>
</evidence>
<keyword evidence="13" id="KW-1185">Reference proteome</keyword>
<gene>
    <name evidence="12" type="primary">ggt</name>
    <name evidence="12" type="ORF">ISALK_02620</name>
</gene>
<feature type="binding site" evidence="10">
    <location>
        <begin position="412"/>
        <end position="413"/>
    </location>
    <ligand>
        <name>L-glutamate</name>
        <dbReference type="ChEBI" id="CHEBI:29985"/>
    </ligand>
</feature>